<protein>
    <submittedName>
        <fullName evidence="2">Uncharacterized protein LOC142170391</fullName>
    </submittedName>
</protein>
<reference evidence="1" key="1">
    <citation type="journal article" date="2014" name="Nat. Commun.">
        <title>The tobacco genome sequence and its comparison with those of tomato and potato.</title>
        <authorList>
            <person name="Sierro N."/>
            <person name="Battey J.N."/>
            <person name="Ouadi S."/>
            <person name="Bakaher N."/>
            <person name="Bovet L."/>
            <person name="Willig A."/>
            <person name="Goepfert S."/>
            <person name="Peitsch M.C."/>
            <person name="Ivanov N.V."/>
        </authorList>
    </citation>
    <scope>NUCLEOTIDE SEQUENCE [LARGE SCALE GENOMIC DNA]</scope>
</reference>
<dbReference type="Proteomes" id="UP000790787">
    <property type="component" value="Chromosome 16"/>
</dbReference>
<gene>
    <name evidence="2" type="primary">LOC142170391</name>
</gene>
<evidence type="ECO:0000313" key="1">
    <source>
        <dbReference type="Proteomes" id="UP000790787"/>
    </source>
</evidence>
<proteinExistence type="predicted"/>
<keyword evidence="1" id="KW-1185">Reference proteome</keyword>
<organism evidence="1 2">
    <name type="scientific">Nicotiana tabacum</name>
    <name type="common">Common tobacco</name>
    <dbReference type="NCBI Taxonomy" id="4097"/>
    <lineage>
        <taxon>Eukaryota</taxon>
        <taxon>Viridiplantae</taxon>
        <taxon>Streptophyta</taxon>
        <taxon>Embryophyta</taxon>
        <taxon>Tracheophyta</taxon>
        <taxon>Spermatophyta</taxon>
        <taxon>Magnoliopsida</taxon>
        <taxon>eudicotyledons</taxon>
        <taxon>Gunneridae</taxon>
        <taxon>Pentapetalae</taxon>
        <taxon>asterids</taxon>
        <taxon>lamiids</taxon>
        <taxon>Solanales</taxon>
        <taxon>Solanaceae</taxon>
        <taxon>Nicotianoideae</taxon>
        <taxon>Nicotianeae</taxon>
        <taxon>Nicotiana</taxon>
    </lineage>
</organism>
<reference evidence="2" key="2">
    <citation type="submission" date="2025-08" db="UniProtKB">
        <authorList>
            <consortium name="RefSeq"/>
        </authorList>
    </citation>
    <scope>IDENTIFICATION</scope>
    <source>
        <tissue evidence="2">Leaf</tissue>
    </source>
</reference>
<dbReference type="RefSeq" id="XP_075088393.1">
    <property type="nucleotide sequence ID" value="XM_075232292.1"/>
</dbReference>
<accession>A0AC58STX3</accession>
<sequence>MSRGLNSLHSNPYFCGFGMPKWSPKINHLAYADDTIIFSSSNTTSLQLIMKVLTAYETASEQLINKEKSAIYMHHQANEEVWRKVERVTVIGRQDFPFTSLLGCPIFYARRKMDYYKGMINNVLNKLQSWKGKLLSIGGRAVLISHVIQSMPIHLLCAVNVPTNVINKLHKLMARFFWSSSIEGGHRH</sequence>
<name>A0AC58STX3_TOBAC</name>
<evidence type="ECO:0000313" key="2">
    <source>
        <dbReference type="RefSeq" id="XP_075088393.1"/>
    </source>
</evidence>